<evidence type="ECO:0000313" key="3">
    <source>
        <dbReference type="WBParaSite" id="ECPE_0000309701-mRNA-1"/>
    </source>
</evidence>
<accession>A0A183A809</accession>
<evidence type="ECO:0000313" key="2">
    <source>
        <dbReference type="Proteomes" id="UP000272942"/>
    </source>
</evidence>
<keyword evidence="2" id="KW-1185">Reference proteome</keyword>
<dbReference type="GO" id="GO:0005654">
    <property type="term" value="C:nucleoplasm"/>
    <property type="evidence" value="ECO:0007669"/>
    <property type="project" value="TreeGrafter"/>
</dbReference>
<proteinExistence type="predicted"/>
<sequence length="506" mass="56398">MSPNRRECRPIMCKVCEQMSRKICNQDLYRNPDADQELLDDLEDPASLDPTESDSGTVLIETLASDNGASVELPAAVFVQNLRMLAKLIEDEVDFECDCCRFESNQSKAGFRCIECGDNLCENCARAHRLTKLTRLHTLIHYQDIVSAECLPKVHKAPQASCSDHVFEDQAIDSAQTLTKLVDNLPSGLNGSENSVLDCPAPPACAYCKQCRQMLCAQCSGQFSSTGPNQRHVQHLVVPLEQAVHAVKSEMDYVRSLTAYGFELTELHSTLSERIDARAEELHRRIAQLAEGMKQQLTEQINTELSNLDRYIRPLGPLIAQCEVATQIRPEFIPGESALDQDINHESDKVHLFGKLIISQECEDKSDPNMVCHSTMESTIDHSADVVNAFVSTGVNTTPRQCIESLKWPFDKEKKECDMTDKIPGLQPNGNGKETETVRCSSYATPRPNGTDLNDSQWNGLTNEFEFDARVPTDSRDVWPTGLAIHQPTGNICVVDRDNARLKASR</sequence>
<dbReference type="Proteomes" id="UP000272942">
    <property type="component" value="Unassembled WGS sequence"/>
</dbReference>
<gene>
    <name evidence="1" type="ORF">ECPE_LOCUS3094</name>
</gene>
<dbReference type="AlphaFoldDB" id="A0A183A809"/>
<reference evidence="1 2" key="2">
    <citation type="submission" date="2018-11" db="EMBL/GenBank/DDBJ databases">
        <authorList>
            <consortium name="Pathogen Informatics"/>
        </authorList>
    </citation>
    <scope>NUCLEOTIDE SEQUENCE [LARGE SCALE GENOMIC DNA]</scope>
    <source>
        <strain evidence="1 2">Egypt</strain>
    </source>
</reference>
<dbReference type="InterPro" id="IPR047153">
    <property type="entry name" value="TRIM45/56/19-like"/>
</dbReference>
<organism evidence="3">
    <name type="scientific">Echinostoma caproni</name>
    <dbReference type="NCBI Taxonomy" id="27848"/>
    <lineage>
        <taxon>Eukaryota</taxon>
        <taxon>Metazoa</taxon>
        <taxon>Spiralia</taxon>
        <taxon>Lophotrochozoa</taxon>
        <taxon>Platyhelminthes</taxon>
        <taxon>Trematoda</taxon>
        <taxon>Digenea</taxon>
        <taxon>Plagiorchiida</taxon>
        <taxon>Echinostomata</taxon>
        <taxon>Echinostomatoidea</taxon>
        <taxon>Echinostomatidae</taxon>
        <taxon>Echinostoma</taxon>
    </lineage>
</organism>
<dbReference type="PANTHER" id="PTHR25462">
    <property type="entry name" value="BONUS, ISOFORM C-RELATED"/>
    <property type="match status" value="1"/>
</dbReference>
<dbReference type="GO" id="GO:0061630">
    <property type="term" value="F:ubiquitin protein ligase activity"/>
    <property type="evidence" value="ECO:0007669"/>
    <property type="project" value="TreeGrafter"/>
</dbReference>
<dbReference type="PANTHER" id="PTHR25462:SF296">
    <property type="entry name" value="MEIOTIC P26, ISOFORM F"/>
    <property type="match status" value="1"/>
</dbReference>
<evidence type="ECO:0000313" key="1">
    <source>
        <dbReference type="EMBL" id="VDP68412.1"/>
    </source>
</evidence>
<name>A0A183A809_9TREM</name>
<protein>
    <submittedName>
        <fullName evidence="3">B box-type domain-containing protein</fullName>
    </submittedName>
</protein>
<dbReference type="WBParaSite" id="ECPE_0000309701-mRNA-1">
    <property type="protein sequence ID" value="ECPE_0000309701-mRNA-1"/>
    <property type="gene ID" value="ECPE_0000309701"/>
</dbReference>
<dbReference type="EMBL" id="UZAN01040090">
    <property type="protein sequence ID" value="VDP68412.1"/>
    <property type="molecule type" value="Genomic_DNA"/>
</dbReference>
<reference evidence="3" key="1">
    <citation type="submission" date="2016-06" db="UniProtKB">
        <authorList>
            <consortium name="WormBaseParasite"/>
        </authorList>
    </citation>
    <scope>IDENTIFICATION</scope>
</reference>
<dbReference type="OrthoDB" id="6265224at2759"/>
<dbReference type="Gene3D" id="4.10.830.40">
    <property type="match status" value="1"/>
</dbReference>